<sequence>MMTDSRGGHVNVPKRRNTAPTRRRAWSLSHWPVRTKIAAALALPVLVAATLAAARVQTQLADAARFTSTADHVGVLPAAVDLGAAVDALGATRIAGTDPAASARGVDDAAHRLADQIADLGRATGPLGDAIASARMLTDRLSSDAHTADIADRVDTINATLQRGVADAVPTAGSEYLSRLSDRFVDAWDARRAFASQRILSAGTDRGPHSQTRLVFSAGVEATALGELATGEPASSPIDTTLRANRARLDALSNGADIDTLADTFTAGEASYRQIMADATAALRQGITDRATESSTSALRDTAIVIAALLGALTVALLIAQSLVIPIRRLRDGALRAARHDLPKMIARIRAADPDTRLPAPVRLAHNTGEELGELGEAIDDLHRQAIKLAGEQATIRRQVNDMFETLSRRNKALIDQQLGLIEALERDEENPARLRSLFRLDHLVTRMRRNGNNLLVLAGTTARRNRTGPVTMTEVIQAAISEVEEYRRVAPNGELDVTVAGAIAPDLAHILAELLDNALRFSPPDSPVRLTLASAIDGGVLIDIADAGLGMAPDEIAEINRDLVTGGSISADTARRMGLFVVGRLAHRHDIAVRLRPTRGVGDRTGITVGVHVPAAALVESAPRPGPEIGAAIVSRRTPQPAPSPVAIAATASARVADPPGPATAARHPGARLPKRRPGANGFPVSSPEAVPTNSTEPPPPRHHREPRPRAAATTAFFTARLSDTVAPQQDSDNEPTPIYQRLVSEWLADPNVPPEVRSTRWSSASADAGWDAARQAASHPVERTTAAGLPIRQPGARLIPGSAAADDAPSTRDPERIRAGLTGLRSGIERAREQTGATTDDPRETR</sequence>
<keyword evidence="6" id="KW-0902">Two-component regulatory system</keyword>
<dbReference type="SMART" id="SM00387">
    <property type="entry name" value="HATPase_c"/>
    <property type="match status" value="1"/>
</dbReference>
<dbReference type="Proteomes" id="UP000503540">
    <property type="component" value="Chromosome"/>
</dbReference>
<dbReference type="GO" id="GO:0004673">
    <property type="term" value="F:protein histidine kinase activity"/>
    <property type="evidence" value="ECO:0007669"/>
    <property type="project" value="UniProtKB-EC"/>
</dbReference>
<dbReference type="Pfam" id="PF02518">
    <property type="entry name" value="HATPase_c"/>
    <property type="match status" value="1"/>
</dbReference>
<feature type="compositionally biased region" description="Basic residues" evidence="7">
    <location>
        <begin position="12"/>
        <end position="23"/>
    </location>
</feature>
<evidence type="ECO:0000256" key="5">
    <source>
        <dbReference type="ARBA" id="ARBA00022777"/>
    </source>
</evidence>
<protein>
    <recommendedName>
        <fullName evidence="2">histidine kinase</fullName>
        <ecNumber evidence="2">2.7.13.3</ecNumber>
    </recommendedName>
</protein>
<keyword evidence="11" id="KW-1185">Reference proteome</keyword>
<dbReference type="InterPro" id="IPR036890">
    <property type="entry name" value="HATPase_C_sf"/>
</dbReference>
<feature type="compositionally biased region" description="Basic residues" evidence="7">
    <location>
        <begin position="670"/>
        <end position="679"/>
    </location>
</feature>
<evidence type="ECO:0000313" key="11">
    <source>
        <dbReference type="Proteomes" id="UP000503540"/>
    </source>
</evidence>
<evidence type="ECO:0000256" key="1">
    <source>
        <dbReference type="ARBA" id="ARBA00000085"/>
    </source>
</evidence>
<keyword evidence="8" id="KW-0472">Membrane</keyword>
<keyword evidence="4" id="KW-0808">Transferase</keyword>
<dbReference type="InterPro" id="IPR005467">
    <property type="entry name" value="His_kinase_dom"/>
</dbReference>
<dbReference type="EC" id="2.7.13.3" evidence="2"/>
<name>A0A6G9YLP4_9NOCA</name>
<evidence type="ECO:0000259" key="9">
    <source>
        <dbReference type="PROSITE" id="PS50109"/>
    </source>
</evidence>
<dbReference type="InterPro" id="IPR050980">
    <property type="entry name" value="2C_sensor_his_kinase"/>
</dbReference>
<dbReference type="AlphaFoldDB" id="A0A6G9YLP4"/>
<feature type="region of interest" description="Disordered" evidence="7">
    <location>
        <begin position="655"/>
        <end position="711"/>
    </location>
</feature>
<dbReference type="Gene3D" id="6.10.340.10">
    <property type="match status" value="1"/>
</dbReference>
<accession>A0A6G9YLP4</accession>
<proteinExistence type="predicted"/>
<evidence type="ECO:0000313" key="10">
    <source>
        <dbReference type="EMBL" id="QIS14060.1"/>
    </source>
</evidence>
<dbReference type="InterPro" id="IPR003594">
    <property type="entry name" value="HATPase_dom"/>
</dbReference>
<feature type="transmembrane region" description="Helical" evidence="8">
    <location>
        <begin position="303"/>
        <end position="327"/>
    </location>
</feature>
<feature type="region of interest" description="Disordered" evidence="7">
    <location>
        <begin position="1"/>
        <end position="23"/>
    </location>
</feature>
<keyword evidence="8" id="KW-1133">Transmembrane helix</keyword>
<evidence type="ECO:0000256" key="6">
    <source>
        <dbReference type="ARBA" id="ARBA00023012"/>
    </source>
</evidence>
<dbReference type="PANTHER" id="PTHR44936:SF9">
    <property type="entry name" value="SENSOR PROTEIN CREC"/>
    <property type="match status" value="1"/>
</dbReference>
<feature type="compositionally biased region" description="Basic and acidic residues" evidence="7">
    <location>
        <begin position="811"/>
        <end position="820"/>
    </location>
</feature>
<organism evidence="10 11">
    <name type="scientific">Nocardia arthritidis</name>
    <dbReference type="NCBI Taxonomy" id="228602"/>
    <lineage>
        <taxon>Bacteria</taxon>
        <taxon>Bacillati</taxon>
        <taxon>Actinomycetota</taxon>
        <taxon>Actinomycetes</taxon>
        <taxon>Mycobacteriales</taxon>
        <taxon>Nocardiaceae</taxon>
        <taxon>Nocardia</taxon>
    </lineage>
</organism>
<dbReference type="SUPFAM" id="SSF55874">
    <property type="entry name" value="ATPase domain of HSP90 chaperone/DNA topoisomerase II/histidine kinase"/>
    <property type="match status" value="1"/>
</dbReference>
<dbReference type="KEGG" id="nah:F5544_31090"/>
<gene>
    <name evidence="10" type="ORF">F5544_31090</name>
</gene>
<dbReference type="CDD" id="cd00075">
    <property type="entry name" value="HATPase"/>
    <property type="match status" value="1"/>
</dbReference>
<reference evidence="10 11" key="1">
    <citation type="journal article" date="2019" name="ACS Chem. Biol.">
        <title>Identification and Mobilization of a Cryptic Antibiotic Biosynthesis Gene Locus from a Human-Pathogenic Nocardia Isolate.</title>
        <authorList>
            <person name="Herisse M."/>
            <person name="Ishida K."/>
            <person name="Porter J.L."/>
            <person name="Howden B."/>
            <person name="Hertweck C."/>
            <person name="Stinear T.P."/>
            <person name="Pidot S.J."/>
        </authorList>
    </citation>
    <scope>NUCLEOTIDE SEQUENCE [LARGE SCALE GENOMIC DNA]</scope>
    <source>
        <strain evidence="10 11">AUSMDU00012717</strain>
    </source>
</reference>
<dbReference type="EMBL" id="CP046172">
    <property type="protein sequence ID" value="QIS14060.1"/>
    <property type="molecule type" value="Genomic_DNA"/>
</dbReference>
<evidence type="ECO:0000256" key="8">
    <source>
        <dbReference type="SAM" id="Phobius"/>
    </source>
</evidence>
<dbReference type="PANTHER" id="PTHR44936">
    <property type="entry name" value="SENSOR PROTEIN CREC"/>
    <property type="match status" value="1"/>
</dbReference>
<evidence type="ECO:0000256" key="3">
    <source>
        <dbReference type="ARBA" id="ARBA00022553"/>
    </source>
</evidence>
<dbReference type="GO" id="GO:0000160">
    <property type="term" value="P:phosphorelay signal transduction system"/>
    <property type="evidence" value="ECO:0007669"/>
    <property type="project" value="UniProtKB-KW"/>
</dbReference>
<dbReference type="PROSITE" id="PS50109">
    <property type="entry name" value="HIS_KIN"/>
    <property type="match status" value="1"/>
</dbReference>
<evidence type="ECO:0000256" key="4">
    <source>
        <dbReference type="ARBA" id="ARBA00022679"/>
    </source>
</evidence>
<evidence type="ECO:0000256" key="2">
    <source>
        <dbReference type="ARBA" id="ARBA00012438"/>
    </source>
</evidence>
<keyword evidence="5" id="KW-0418">Kinase</keyword>
<keyword evidence="8" id="KW-0812">Transmembrane</keyword>
<comment type="catalytic activity">
    <reaction evidence="1">
        <text>ATP + protein L-histidine = ADP + protein N-phospho-L-histidine.</text>
        <dbReference type="EC" id="2.7.13.3"/>
    </reaction>
</comment>
<feature type="region of interest" description="Disordered" evidence="7">
    <location>
        <begin position="772"/>
        <end position="848"/>
    </location>
</feature>
<evidence type="ECO:0000256" key="7">
    <source>
        <dbReference type="SAM" id="MobiDB-lite"/>
    </source>
</evidence>
<keyword evidence="3" id="KW-0597">Phosphoprotein</keyword>
<dbReference type="Gene3D" id="3.30.565.10">
    <property type="entry name" value="Histidine kinase-like ATPase, C-terminal domain"/>
    <property type="match status" value="1"/>
</dbReference>
<feature type="domain" description="Histidine kinase" evidence="9">
    <location>
        <begin position="508"/>
        <end position="618"/>
    </location>
</feature>